<feature type="region of interest" description="Disordered" evidence="3">
    <location>
        <begin position="255"/>
        <end position="289"/>
    </location>
</feature>
<dbReference type="GO" id="GO:0005634">
    <property type="term" value="C:nucleus"/>
    <property type="evidence" value="ECO:0000318"/>
    <property type="project" value="GO_Central"/>
</dbReference>
<dbReference type="FunCoup" id="B9RR74">
    <property type="interactions" value="380"/>
</dbReference>
<keyword evidence="2" id="KW-0539">Nucleus</keyword>
<keyword evidence="2" id="KW-1184">Jasmonic acid signaling pathway</keyword>
<dbReference type="GO" id="GO:0031347">
    <property type="term" value="P:regulation of defense response"/>
    <property type="evidence" value="ECO:0000318"/>
    <property type="project" value="GO_Central"/>
</dbReference>
<evidence type="ECO:0000259" key="4">
    <source>
        <dbReference type="PROSITE" id="PS51320"/>
    </source>
</evidence>
<dbReference type="Pfam" id="PF09425">
    <property type="entry name" value="Jas_motif"/>
    <property type="match status" value="1"/>
</dbReference>
<evidence type="ECO:0000256" key="3">
    <source>
        <dbReference type="SAM" id="MobiDB-lite"/>
    </source>
</evidence>
<dbReference type="Proteomes" id="UP000008311">
    <property type="component" value="Unassembled WGS sequence"/>
</dbReference>
<name>B9RR74_RICCO</name>
<dbReference type="GO" id="GO:2000022">
    <property type="term" value="P:regulation of jasmonic acid mediated signaling pathway"/>
    <property type="evidence" value="ECO:0000318"/>
    <property type="project" value="GO_Central"/>
</dbReference>
<comment type="function">
    <text evidence="2">Repressor of jasmonate responses.</text>
</comment>
<dbReference type="InterPro" id="IPR018467">
    <property type="entry name" value="CCT_CS"/>
</dbReference>
<comment type="domain">
    <text evidence="2">The jas domain is required for interaction with COI1.</text>
</comment>
<dbReference type="Pfam" id="PF06200">
    <property type="entry name" value="tify"/>
    <property type="match status" value="1"/>
</dbReference>
<organism evidence="5 6">
    <name type="scientific">Ricinus communis</name>
    <name type="common">Castor bean</name>
    <dbReference type="NCBI Taxonomy" id="3988"/>
    <lineage>
        <taxon>Eukaryota</taxon>
        <taxon>Viridiplantae</taxon>
        <taxon>Streptophyta</taxon>
        <taxon>Embryophyta</taxon>
        <taxon>Tracheophyta</taxon>
        <taxon>Spermatophyta</taxon>
        <taxon>Magnoliopsida</taxon>
        <taxon>eudicotyledons</taxon>
        <taxon>Gunneridae</taxon>
        <taxon>Pentapetalae</taxon>
        <taxon>rosids</taxon>
        <taxon>fabids</taxon>
        <taxon>Malpighiales</taxon>
        <taxon>Euphorbiaceae</taxon>
        <taxon>Acalyphoideae</taxon>
        <taxon>Acalypheae</taxon>
        <taxon>Ricinus</taxon>
    </lineage>
</organism>
<dbReference type="InterPro" id="IPR040390">
    <property type="entry name" value="TIFY/JAZ"/>
</dbReference>
<feature type="compositionally biased region" description="Basic and acidic residues" evidence="3">
    <location>
        <begin position="118"/>
        <end position="131"/>
    </location>
</feature>
<dbReference type="OrthoDB" id="1937734at2759"/>
<comment type="similarity">
    <text evidence="1 2">Belongs to the TIFY/JAZ family.</text>
</comment>
<dbReference type="InterPro" id="IPR010399">
    <property type="entry name" value="Tify_dom"/>
</dbReference>
<protein>
    <recommendedName>
        <fullName evidence="2">Protein TIFY</fullName>
    </recommendedName>
    <alternativeName>
        <fullName evidence="2">Jasmonate ZIM domain-containing protein</fullName>
    </alternativeName>
</protein>
<dbReference type="AlphaFoldDB" id="B9RR74"/>
<dbReference type="SMART" id="SM00979">
    <property type="entry name" value="TIFY"/>
    <property type="match status" value="1"/>
</dbReference>
<comment type="subcellular location">
    <subcellularLocation>
        <location evidence="2">Nucleus</location>
    </subcellularLocation>
</comment>
<evidence type="ECO:0000256" key="1">
    <source>
        <dbReference type="ARBA" id="ARBA00008614"/>
    </source>
</evidence>
<dbReference type="STRING" id="3988.B9RR74"/>
<reference evidence="6" key="1">
    <citation type="journal article" date="2010" name="Nat. Biotechnol.">
        <title>Draft genome sequence of the oilseed species Ricinus communis.</title>
        <authorList>
            <person name="Chan A.P."/>
            <person name="Crabtree J."/>
            <person name="Zhao Q."/>
            <person name="Lorenzi H."/>
            <person name="Orvis J."/>
            <person name="Puiu D."/>
            <person name="Melake-Berhan A."/>
            <person name="Jones K.M."/>
            <person name="Redman J."/>
            <person name="Chen G."/>
            <person name="Cahoon E.B."/>
            <person name="Gedil M."/>
            <person name="Stanke M."/>
            <person name="Haas B.J."/>
            <person name="Wortman J.R."/>
            <person name="Fraser-Liggett C.M."/>
            <person name="Ravel J."/>
            <person name="Rabinowicz P.D."/>
        </authorList>
    </citation>
    <scope>NUCLEOTIDE SEQUENCE [LARGE SCALE GENOMIC DNA]</scope>
    <source>
        <strain evidence="6">cv. Hale</strain>
    </source>
</reference>
<feature type="region of interest" description="Disordered" evidence="3">
    <location>
        <begin position="114"/>
        <end position="138"/>
    </location>
</feature>
<proteinExistence type="inferred from homology"/>
<accession>B9RR74</accession>
<evidence type="ECO:0000256" key="2">
    <source>
        <dbReference type="RuleBase" id="RU369065"/>
    </source>
</evidence>
<dbReference type="PANTHER" id="PTHR33077:SF140">
    <property type="entry name" value="PROTEIN TIFY 10B"/>
    <property type="match status" value="1"/>
</dbReference>
<dbReference type="GO" id="GO:0009611">
    <property type="term" value="P:response to wounding"/>
    <property type="evidence" value="ECO:0000318"/>
    <property type="project" value="GO_Central"/>
</dbReference>
<evidence type="ECO:0000313" key="6">
    <source>
        <dbReference type="Proteomes" id="UP000008311"/>
    </source>
</evidence>
<evidence type="ECO:0000313" key="5">
    <source>
        <dbReference type="EMBL" id="EEF46245.1"/>
    </source>
</evidence>
<dbReference type="eggNOG" id="ENOG502RIU4">
    <property type="taxonomic scope" value="Eukaryota"/>
</dbReference>
<feature type="domain" description="Tify" evidence="4">
    <location>
        <begin position="137"/>
        <end position="172"/>
    </location>
</feature>
<dbReference type="SMR" id="B9RR74"/>
<sequence>MAGSPEFVGLSGQKTARLSEKNSFSQKCSLLSQYLKEKGSFGDLSLGITCNNSNNNADAKINTGNGNGASDMIKQTTTMNLFPMSEKHVDVPNRNMVTNCRSMDLFPQQSGFVTTTPEPKEDMQKRADSSVHKPASPESQNAQLTIFYAGQVIVFNDFPADKAKEVMLLATKGNSLNRFPSVPVKSHPPAFAPSVSKAPAESNSSLSSASNAVLNFSNNLIQERKLTPPPTIGSDLPIARRASLHRFLEKRKERITASAPYQTSGLPAIPPKPAAESKSWLGLAAQSSH</sequence>
<dbReference type="EMBL" id="EQ973802">
    <property type="protein sequence ID" value="EEF46245.1"/>
    <property type="molecule type" value="Genomic_DNA"/>
</dbReference>
<dbReference type="InParanoid" id="B9RR74"/>
<dbReference type="PROSITE" id="PS51320">
    <property type="entry name" value="TIFY"/>
    <property type="match status" value="1"/>
</dbReference>
<gene>
    <name evidence="5" type="ORF">RCOM_0710780</name>
</gene>
<dbReference type="OMA" id="EPQKAQM"/>
<dbReference type="KEGG" id="rcu:8259079"/>
<keyword evidence="6" id="KW-1185">Reference proteome</keyword>
<dbReference type="PANTHER" id="PTHR33077">
    <property type="entry name" value="PROTEIN TIFY 4A-RELATED-RELATED"/>
    <property type="match status" value="1"/>
</dbReference>